<reference evidence="20 21" key="1">
    <citation type="journal article" date="2010" name="Stand. Genomic Sci.">
        <title>Complete genome sequence of Meiothermus silvanus type strain (VI-R2).</title>
        <authorList>
            <person name="Sikorski J."/>
            <person name="Tindall B.J."/>
            <person name="Lowry S."/>
            <person name="Lucas S."/>
            <person name="Nolan M."/>
            <person name="Copeland A."/>
            <person name="Glavina Del Rio T."/>
            <person name="Tice H."/>
            <person name="Cheng J.F."/>
            <person name="Han C."/>
            <person name="Pitluck S."/>
            <person name="Liolios K."/>
            <person name="Ivanova N."/>
            <person name="Mavromatis K."/>
            <person name="Mikhailova N."/>
            <person name="Pati A."/>
            <person name="Goodwin L."/>
            <person name="Chen A."/>
            <person name="Palaniappan K."/>
            <person name="Land M."/>
            <person name="Hauser L."/>
            <person name="Chang Y.J."/>
            <person name="Jeffries C.D."/>
            <person name="Rohde M."/>
            <person name="Goker M."/>
            <person name="Woyke T."/>
            <person name="Bristow J."/>
            <person name="Eisen J.A."/>
            <person name="Markowitz V."/>
            <person name="Hugenholtz P."/>
            <person name="Kyrpides N.C."/>
            <person name="Klenk H.P."/>
            <person name="Lapidus A."/>
        </authorList>
    </citation>
    <scope>NUCLEOTIDE SEQUENCE [LARGE SCALE GENOMIC DNA]</scope>
    <source>
        <strain evidence="21">ATCC 700542 / DSM 9946 / VI-R2</strain>
    </source>
</reference>
<keyword evidence="10 20" id="KW-0418">Kinase</keyword>
<keyword evidence="18" id="KW-1133">Transmembrane helix</keyword>
<feature type="domain" description="Histidine kinase" evidence="19">
    <location>
        <begin position="386"/>
        <end position="475"/>
    </location>
</feature>
<sequence length="490" mass="53120">MLALARRFFAGRPVAQAVAVFTALNLLMLLIFTLLVPSRPIVLPVEVPILKPGEVALRVGLVLAVYACVLWALRPGQRHFGEFLLLGGVGIATVWALTQYYLPLLALGLVPVVARYWLSLRWTLLVAAALIALSGWWSLREPLQLTLEVTFTQGPGGSVTWSALPQGTDYPNIETSFFVFMAMLFAGYSLFALEVLVRESQARMALESTQRKLEEKSRQAGVLEERQRLAREIHDTLAQNFTSIVMHLEAAEAAITGELTPVAAGRAESLVSPQSGEALVSPQSGEALVSPRSGVEPPPGRSLTSESGSLNQVRAYLDQARATAREGLSEARRMVWALRPEVLEGASLPQALERVAQRWAEESGVRTEFTLTGEPQPLHPALEVALLRVTQEALANVRKHAQARRVNLTLSYLDDLVLLDIQDDGVGLQTGAPSMTGGFGLRSIRERVEALGGYCAIESERGVGTTVAVSLPVAPAWQSPGRTGLESRKS</sequence>
<dbReference type="KEGG" id="msv:Mesil_1050"/>
<feature type="region of interest" description="Disordered" evidence="17">
    <location>
        <begin position="273"/>
        <end position="309"/>
    </location>
</feature>
<dbReference type="Pfam" id="PF02518">
    <property type="entry name" value="HATPase_c"/>
    <property type="match status" value="1"/>
</dbReference>
<keyword evidence="16" id="KW-0175">Coiled coil</keyword>
<keyword evidence="11" id="KW-0408">Iron</keyword>
<dbReference type="InterPro" id="IPR050482">
    <property type="entry name" value="Sensor_HK_TwoCompSys"/>
</dbReference>
<dbReference type="SUPFAM" id="SSF55874">
    <property type="entry name" value="ATPase domain of HSP90 chaperone/DNA topoisomerase II/histidine kinase"/>
    <property type="match status" value="1"/>
</dbReference>
<accession>D7BD37</accession>
<dbReference type="STRING" id="526227.Mesil_1050"/>
<feature type="transmembrane region" description="Helical" evidence="18">
    <location>
        <begin position="177"/>
        <end position="197"/>
    </location>
</feature>
<dbReference type="GO" id="GO:0051539">
    <property type="term" value="F:4 iron, 4 sulfur cluster binding"/>
    <property type="evidence" value="ECO:0007669"/>
    <property type="project" value="UniProtKB-KW"/>
</dbReference>
<evidence type="ECO:0000256" key="11">
    <source>
        <dbReference type="ARBA" id="ARBA00023004"/>
    </source>
</evidence>
<dbReference type="GO" id="GO:0005524">
    <property type="term" value="F:ATP binding"/>
    <property type="evidence" value="ECO:0007669"/>
    <property type="project" value="UniProtKB-KW"/>
</dbReference>
<name>D7BD37_ALLS1</name>
<keyword evidence="7" id="KW-0963">Cytoplasm</keyword>
<dbReference type="PANTHER" id="PTHR24421">
    <property type="entry name" value="NITRATE/NITRITE SENSOR PROTEIN NARX-RELATED"/>
    <property type="match status" value="1"/>
</dbReference>
<evidence type="ECO:0000256" key="12">
    <source>
        <dbReference type="ARBA" id="ARBA00023012"/>
    </source>
</evidence>
<comment type="cofactor">
    <cofactor evidence="2">
        <name>[4Fe-4S] cluster</name>
        <dbReference type="ChEBI" id="CHEBI:49883"/>
    </cofactor>
</comment>
<dbReference type="GO" id="GO:0046983">
    <property type="term" value="F:protein dimerization activity"/>
    <property type="evidence" value="ECO:0007669"/>
    <property type="project" value="InterPro"/>
</dbReference>
<comment type="function">
    <text evidence="14">Member of the two-component regulatory system NreB/NreC involved in the control of dissimilatory nitrate/nitrite reduction in response to oxygen. NreB functions as a direct oxygen sensor histidine kinase which is autophosphorylated, in the absence of oxygen, probably at the conserved histidine residue, and transfers its phosphate group probably to a conserved aspartate residue of NreC. NreB/NreC activates the expression of the nitrate (narGHJI) and nitrite (nir) reductase operons, as well as the putative nitrate transporter gene narT.</text>
</comment>
<keyword evidence="18" id="KW-0472">Membrane</keyword>
<feature type="coiled-coil region" evidence="16">
    <location>
        <begin position="199"/>
        <end position="226"/>
    </location>
</feature>
<evidence type="ECO:0000256" key="2">
    <source>
        <dbReference type="ARBA" id="ARBA00001966"/>
    </source>
</evidence>
<dbReference type="GO" id="GO:0000155">
    <property type="term" value="F:phosphorelay sensor kinase activity"/>
    <property type="evidence" value="ECO:0007669"/>
    <property type="project" value="InterPro"/>
</dbReference>
<evidence type="ECO:0000256" key="1">
    <source>
        <dbReference type="ARBA" id="ARBA00000085"/>
    </source>
</evidence>
<dbReference type="EMBL" id="CP002042">
    <property type="protein sequence ID" value="ADH62955.1"/>
    <property type="molecule type" value="Genomic_DNA"/>
</dbReference>
<keyword evidence="12" id="KW-0902">Two-component regulatory system</keyword>
<dbReference type="HOGENOM" id="CLU_000445_20_15_0"/>
<comment type="subcellular location">
    <subcellularLocation>
        <location evidence="3">Cytoplasm</location>
    </subcellularLocation>
</comment>
<feature type="transmembrane region" description="Helical" evidence="18">
    <location>
        <begin position="55"/>
        <end position="73"/>
    </location>
</feature>
<dbReference type="GO" id="GO:0005737">
    <property type="term" value="C:cytoplasm"/>
    <property type="evidence" value="ECO:0007669"/>
    <property type="project" value="UniProtKB-SubCell"/>
</dbReference>
<dbReference type="InterPro" id="IPR003594">
    <property type="entry name" value="HATPase_dom"/>
</dbReference>
<dbReference type="InterPro" id="IPR036890">
    <property type="entry name" value="HATPase_C_sf"/>
</dbReference>
<evidence type="ECO:0000256" key="16">
    <source>
        <dbReference type="SAM" id="Coils"/>
    </source>
</evidence>
<comment type="catalytic activity">
    <reaction evidence="1">
        <text>ATP + protein L-histidine = ADP + protein N-phospho-L-histidine.</text>
        <dbReference type="EC" id="2.7.13.3"/>
    </reaction>
</comment>
<evidence type="ECO:0000256" key="13">
    <source>
        <dbReference type="ARBA" id="ARBA00023014"/>
    </source>
</evidence>
<dbReference type="PROSITE" id="PS50109">
    <property type="entry name" value="HIS_KIN"/>
    <property type="match status" value="1"/>
</dbReference>
<dbReference type="Proteomes" id="UP000001916">
    <property type="component" value="Chromosome"/>
</dbReference>
<gene>
    <name evidence="20" type="ordered locus">Mesil_1050</name>
</gene>
<evidence type="ECO:0000256" key="5">
    <source>
        <dbReference type="ARBA" id="ARBA00017322"/>
    </source>
</evidence>
<evidence type="ECO:0000256" key="10">
    <source>
        <dbReference type="ARBA" id="ARBA00022777"/>
    </source>
</evidence>
<evidence type="ECO:0000256" key="18">
    <source>
        <dbReference type="SAM" id="Phobius"/>
    </source>
</evidence>
<dbReference type="Gene3D" id="1.20.5.1930">
    <property type="match status" value="1"/>
</dbReference>
<organism evidence="20 21">
    <name type="scientific">Allomeiothermus silvanus (strain ATCC 700542 / DSM 9946 / NBRC 106475 / NCIMB 13440 / VI-R2)</name>
    <name type="common">Thermus silvanus</name>
    <dbReference type="NCBI Taxonomy" id="526227"/>
    <lineage>
        <taxon>Bacteria</taxon>
        <taxon>Thermotogati</taxon>
        <taxon>Deinococcota</taxon>
        <taxon>Deinococci</taxon>
        <taxon>Thermales</taxon>
        <taxon>Thermaceae</taxon>
        <taxon>Allomeiothermus</taxon>
    </lineage>
</organism>
<dbReference type="SMART" id="SM00387">
    <property type="entry name" value="HATPase_c"/>
    <property type="match status" value="1"/>
</dbReference>
<keyword evidence="13" id="KW-0411">Iron-sulfur</keyword>
<evidence type="ECO:0000313" key="21">
    <source>
        <dbReference type="Proteomes" id="UP000001916"/>
    </source>
</evidence>
<dbReference type="PRINTS" id="PR00344">
    <property type="entry name" value="BCTRLSENSOR"/>
</dbReference>
<keyword evidence="18" id="KW-0812">Transmembrane</keyword>
<dbReference type="EC" id="2.7.13.3" evidence="4"/>
<proteinExistence type="predicted"/>
<keyword evidence="6" id="KW-0004">4Fe-4S</keyword>
<evidence type="ECO:0000256" key="17">
    <source>
        <dbReference type="SAM" id="MobiDB-lite"/>
    </source>
</evidence>
<dbReference type="Gene3D" id="3.30.565.10">
    <property type="entry name" value="Histidine kinase-like ATPase, C-terminal domain"/>
    <property type="match status" value="1"/>
</dbReference>
<evidence type="ECO:0000313" key="20">
    <source>
        <dbReference type="EMBL" id="ADH62955.1"/>
    </source>
</evidence>
<protein>
    <recommendedName>
        <fullName evidence="5">Oxygen sensor histidine kinase NreB</fullName>
        <ecNumber evidence="4">2.7.13.3</ecNumber>
    </recommendedName>
    <alternativeName>
        <fullName evidence="15">Nitrogen regulation protein B</fullName>
    </alternativeName>
</protein>
<keyword evidence="21" id="KW-1185">Reference proteome</keyword>
<dbReference type="InterPro" id="IPR011712">
    <property type="entry name" value="Sig_transdc_His_kin_sub3_dim/P"/>
</dbReference>
<evidence type="ECO:0000256" key="4">
    <source>
        <dbReference type="ARBA" id="ARBA00012438"/>
    </source>
</evidence>
<feature type="transmembrane region" description="Helical" evidence="18">
    <location>
        <begin position="122"/>
        <end position="139"/>
    </location>
</feature>
<evidence type="ECO:0000256" key="9">
    <source>
        <dbReference type="ARBA" id="ARBA00022723"/>
    </source>
</evidence>
<dbReference type="Pfam" id="PF07730">
    <property type="entry name" value="HisKA_3"/>
    <property type="match status" value="1"/>
</dbReference>
<dbReference type="GO" id="GO:0046872">
    <property type="term" value="F:metal ion binding"/>
    <property type="evidence" value="ECO:0007669"/>
    <property type="project" value="UniProtKB-KW"/>
</dbReference>
<dbReference type="eggNOG" id="COG4585">
    <property type="taxonomic scope" value="Bacteria"/>
</dbReference>
<evidence type="ECO:0000256" key="6">
    <source>
        <dbReference type="ARBA" id="ARBA00022485"/>
    </source>
</evidence>
<feature type="transmembrane region" description="Helical" evidence="18">
    <location>
        <begin position="14"/>
        <end position="35"/>
    </location>
</feature>
<dbReference type="CDD" id="cd16917">
    <property type="entry name" value="HATPase_UhpB-NarQ-NarX-like"/>
    <property type="match status" value="1"/>
</dbReference>
<dbReference type="InterPro" id="IPR004358">
    <property type="entry name" value="Sig_transdc_His_kin-like_C"/>
</dbReference>
<dbReference type="AlphaFoldDB" id="D7BD37"/>
<evidence type="ECO:0000256" key="14">
    <source>
        <dbReference type="ARBA" id="ARBA00024827"/>
    </source>
</evidence>
<dbReference type="PANTHER" id="PTHR24421:SF62">
    <property type="entry name" value="SENSORY TRANSDUCTION HISTIDINE KINASE"/>
    <property type="match status" value="1"/>
</dbReference>
<keyword evidence="9" id="KW-0479">Metal-binding</keyword>
<evidence type="ECO:0000259" key="19">
    <source>
        <dbReference type="PROSITE" id="PS50109"/>
    </source>
</evidence>
<evidence type="ECO:0000256" key="15">
    <source>
        <dbReference type="ARBA" id="ARBA00030800"/>
    </source>
</evidence>
<dbReference type="InterPro" id="IPR005467">
    <property type="entry name" value="His_kinase_dom"/>
</dbReference>
<evidence type="ECO:0000256" key="3">
    <source>
        <dbReference type="ARBA" id="ARBA00004496"/>
    </source>
</evidence>
<evidence type="ECO:0000256" key="7">
    <source>
        <dbReference type="ARBA" id="ARBA00022490"/>
    </source>
</evidence>
<evidence type="ECO:0000256" key="8">
    <source>
        <dbReference type="ARBA" id="ARBA00022679"/>
    </source>
</evidence>
<feature type="transmembrane region" description="Helical" evidence="18">
    <location>
        <begin position="85"/>
        <end position="110"/>
    </location>
</feature>
<keyword evidence="8 20" id="KW-0808">Transferase</keyword>
<dbReference type="GO" id="GO:0016020">
    <property type="term" value="C:membrane"/>
    <property type="evidence" value="ECO:0007669"/>
    <property type="project" value="InterPro"/>
</dbReference>
<dbReference type="RefSeq" id="WP_013157536.1">
    <property type="nucleotide sequence ID" value="NC_014212.1"/>
</dbReference>